<evidence type="ECO:0000259" key="2">
    <source>
        <dbReference type="Pfam" id="PF02826"/>
    </source>
</evidence>
<dbReference type="PANTHER" id="PTHR10996">
    <property type="entry name" value="2-HYDROXYACID DEHYDROGENASE-RELATED"/>
    <property type="match status" value="1"/>
</dbReference>
<dbReference type="Gene3D" id="3.40.50.720">
    <property type="entry name" value="NAD(P)-binding Rossmann-like Domain"/>
    <property type="match status" value="1"/>
</dbReference>
<evidence type="ECO:0000256" key="1">
    <source>
        <dbReference type="ARBA" id="ARBA00023002"/>
    </source>
</evidence>
<name>A0A6F8XTL4_9ACTN</name>
<dbReference type="Pfam" id="PF02826">
    <property type="entry name" value="2-Hacid_dh_C"/>
    <property type="match status" value="1"/>
</dbReference>
<dbReference type="GO" id="GO:0051287">
    <property type="term" value="F:NAD binding"/>
    <property type="evidence" value="ECO:0007669"/>
    <property type="project" value="InterPro"/>
</dbReference>
<dbReference type="KEGG" id="pfla:Pflav_035760"/>
<accession>A0A6F8XTL4</accession>
<dbReference type="InterPro" id="IPR050223">
    <property type="entry name" value="D-isomer_2-hydroxyacid_DH"/>
</dbReference>
<dbReference type="EMBL" id="AP022870">
    <property type="protein sequence ID" value="BCB77166.1"/>
    <property type="molecule type" value="Genomic_DNA"/>
</dbReference>
<dbReference type="SUPFAM" id="SSF51735">
    <property type="entry name" value="NAD(P)-binding Rossmann-fold domains"/>
    <property type="match status" value="1"/>
</dbReference>
<proteinExistence type="predicted"/>
<dbReference type="InterPro" id="IPR006140">
    <property type="entry name" value="D-isomer_DH_NAD-bd"/>
</dbReference>
<evidence type="ECO:0000313" key="4">
    <source>
        <dbReference type="Proteomes" id="UP000502508"/>
    </source>
</evidence>
<dbReference type="RefSeq" id="WP_173037033.1">
    <property type="nucleotide sequence ID" value="NZ_AP022870.1"/>
</dbReference>
<gene>
    <name evidence="3" type="ORF">Pflav_035760</name>
</gene>
<evidence type="ECO:0000313" key="3">
    <source>
        <dbReference type="EMBL" id="BCB77166.1"/>
    </source>
</evidence>
<reference evidence="3 4" key="2">
    <citation type="submission" date="2020-03" db="EMBL/GenBank/DDBJ databases">
        <authorList>
            <person name="Ichikawa N."/>
            <person name="Kimura A."/>
            <person name="Kitahashi Y."/>
            <person name="Uohara A."/>
        </authorList>
    </citation>
    <scope>NUCLEOTIDE SEQUENCE [LARGE SCALE GENOMIC DNA]</scope>
    <source>
        <strain evidence="3 4">NBRC 107702</strain>
    </source>
</reference>
<reference evidence="3 4" key="1">
    <citation type="submission" date="2020-03" db="EMBL/GenBank/DDBJ databases">
        <title>Whole genome shotgun sequence of Phytohabitans flavus NBRC 107702.</title>
        <authorList>
            <person name="Komaki H."/>
            <person name="Tamura T."/>
        </authorList>
    </citation>
    <scope>NUCLEOTIDE SEQUENCE [LARGE SCALE GENOMIC DNA]</scope>
    <source>
        <strain evidence="3 4">NBRC 107702</strain>
    </source>
</reference>
<sequence length="321" mass="35310">MKTAIVVHPDFERIWPFVADHLHTLLRARTDVSFTRLPAGADAALPETADVQRLFSLGVYPTDDDLDGLPALVEAFVAGTWPPPEDLDERLGRHGVRRLTLPSEGHWAQSVAEYALGLTICGLRRIPQQHAAIVGDDSPWKYEYQQFGDDLAFSNGTVAGKRVRIVGAGNIASRYASWTHMLGADVAAWDPFATEPSFHRAGARREWHLERLLTDAEIFAPMVPLRDSTEGLITAEHIRALPKGCLVVLVTRATVCDVPELRRRVLADELSLAADVFDVEPLPLGDPLLGRHNVVHTPHNAGRTMHANLSYAESLAAQLPD</sequence>
<keyword evidence="1" id="KW-0560">Oxidoreductase</keyword>
<dbReference type="AlphaFoldDB" id="A0A6F8XTL4"/>
<feature type="domain" description="D-isomer specific 2-hydroxyacid dehydrogenase NAD-binding" evidence="2">
    <location>
        <begin position="140"/>
        <end position="301"/>
    </location>
</feature>
<dbReference type="GO" id="GO:0016491">
    <property type="term" value="F:oxidoreductase activity"/>
    <property type="evidence" value="ECO:0007669"/>
    <property type="project" value="UniProtKB-KW"/>
</dbReference>
<keyword evidence="4" id="KW-1185">Reference proteome</keyword>
<dbReference type="InterPro" id="IPR036291">
    <property type="entry name" value="NAD(P)-bd_dom_sf"/>
</dbReference>
<organism evidence="3 4">
    <name type="scientific">Phytohabitans flavus</name>
    <dbReference type="NCBI Taxonomy" id="1076124"/>
    <lineage>
        <taxon>Bacteria</taxon>
        <taxon>Bacillati</taxon>
        <taxon>Actinomycetota</taxon>
        <taxon>Actinomycetes</taxon>
        <taxon>Micromonosporales</taxon>
        <taxon>Micromonosporaceae</taxon>
    </lineage>
</organism>
<protein>
    <recommendedName>
        <fullName evidence="2">D-isomer specific 2-hydroxyacid dehydrogenase NAD-binding domain-containing protein</fullName>
    </recommendedName>
</protein>
<dbReference type="Proteomes" id="UP000502508">
    <property type="component" value="Chromosome"/>
</dbReference>